<dbReference type="Proteomes" id="UP001176961">
    <property type="component" value="Unassembled WGS sequence"/>
</dbReference>
<dbReference type="InterPro" id="IPR019430">
    <property type="entry name" value="7TM_GPCR_serpentine_rcpt_Srx"/>
</dbReference>
<dbReference type="PROSITE" id="PS50262">
    <property type="entry name" value="G_PROTEIN_RECEP_F1_2"/>
    <property type="match status" value="1"/>
</dbReference>
<sequence>MDLIVGSTWIVLSLYSVIANVSLIVSIGTSARMRATPSFWIIASHAVCDMGMSVMAFIHAIPSIFLHELYFTYESLTNVIMLLFYDIFWYTEVVHLSVMAINRYICIVYPSSYAKCFSWKMTVYILFSSYMLGIAVSLPTQFPCCYTLWDSYDYFAKYVGAGGW</sequence>
<comment type="caution">
    <text evidence="7">The sequence shown here is derived from an EMBL/GenBank/DDBJ whole genome shotgun (WGS) entry which is preliminary data.</text>
</comment>
<keyword evidence="2 5" id="KW-0812">Transmembrane</keyword>
<keyword evidence="3 5" id="KW-1133">Transmembrane helix</keyword>
<organism evidence="7 8">
    <name type="scientific">Cylicocyclus nassatus</name>
    <name type="common">Nematode worm</name>
    <dbReference type="NCBI Taxonomy" id="53992"/>
    <lineage>
        <taxon>Eukaryota</taxon>
        <taxon>Metazoa</taxon>
        <taxon>Ecdysozoa</taxon>
        <taxon>Nematoda</taxon>
        <taxon>Chromadorea</taxon>
        <taxon>Rhabditida</taxon>
        <taxon>Rhabditina</taxon>
        <taxon>Rhabditomorpha</taxon>
        <taxon>Strongyloidea</taxon>
        <taxon>Strongylidae</taxon>
        <taxon>Cylicocyclus</taxon>
    </lineage>
</organism>
<dbReference type="Gene3D" id="1.20.1070.10">
    <property type="entry name" value="Rhodopsin 7-helix transmembrane proteins"/>
    <property type="match status" value="1"/>
</dbReference>
<dbReference type="GO" id="GO:0004930">
    <property type="term" value="F:G protein-coupled receptor activity"/>
    <property type="evidence" value="ECO:0007669"/>
    <property type="project" value="InterPro"/>
</dbReference>
<evidence type="ECO:0000256" key="2">
    <source>
        <dbReference type="ARBA" id="ARBA00022692"/>
    </source>
</evidence>
<gene>
    <name evidence="7" type="ORF">CYNAS_LOCUS18528</name>
</gene>
<dbReference type="SUPFAM" id="SSF81321">
    <property type="entry name" value="Family A G protein-coupled receptor-like"/>
    <property type="match status" value="1"/>
</dbReference>
<dbReference type="AlphaFoldDB" id="A0AA36MDK3"/>
<dbReference type="InterPro" id="IPR000276">
    <property type="entry name" value="GPCR_Rhodpsn"/>
</dbReference>
<evidence type="ECO:0000256" key="4">
    <source>
        <dbReference type="ARBA" id="ARBA00023136"/>
    </source>
</evidence>
<accession>A0AA36MDK3</accession>
<feature type="transmembrane region" description="Helical" evidence="5">
    <location>
        <begin position="6"/>
        <end position="27"/>
    </location>
</feature>
<name>A0AA36MDK3_CYLNA</name>
<comment type="subcellular location">
    <subcellularLocation>
        <location evidence="1">Membrane</location>
    </subcellularLocation>
</comment>
<dbReference type="Pfam" id="PF10328">
    <property type="entry name" value="7TM_GPCR_Srx"/>
    <property type="match status" value="1"/>
</dbReference>
<feature type="transmembrane region" description="Helical" evidence="5">
    <location>
        <begin position="87"/>
        <end position="109"/>
    </location>
</feature>
<dbReference type="PANTHER" id="PTHR22718:SF34">
    <property type="entry name" value="G-PROTEIN COUPLED RECEPTORS FAMILY 1 PROFILE DOMAIN-CONTAINING PROTEIN"/>
    <property type="match status" value="1"/>
</dbReference>
<proteinExistence type="predicted"/>
<keyword evidence="8" id="KW-1185">Reference proteome</keyword>
<protein>
    <recommendedName>
        <fullName evidence="6">G-protein coupled receptors family 1 profile domain-containing protein</fullName>
    </recommendedName>
</protein>
<dbReference type="PANTHER" id="PTHR22718">
    <property type="entry name" value="SERPENTINE RECEPTOR, CLASS X"/>
    <property type="match status" value="1"/>
</dbReference>
<evidence type="ECO:0000259" key="6">
    <source>
        <dbReference type="PROSITE" id="PS50262"/>
    </source>
</evidence>
<reference evidence="7" key="1">
    <citation type="submission" date="2023-07" db="EMBL/GenBank/DDBJ databases">
        <authorList>
            <consortium name="CYATHOMIX"/>
        </authorList>
    </citation>
    <scope>NUCLEOTIDE SEQUENCE</scope>
    <source>
        <strain evidence="7">N/A</strain>
    </source>
</reference>
<evidence type="ECO:0000256" key="5">
    <source>
        <dbReference type="SAM" id="Phobius"/>
    </source>
</evidence>
<dbReference type="EMBL" id="CATQJL010000316">
    <property type="protein sequence ID" value="CAJ0606545.1"/>
    <property type="molecule type" value="Genomic_DNA"/>
</dbReference>
<evidence type="ECO:0000256" key="3">
    <source>
        <dbReference type="ARBA" id="ARBA00022989"/>
    </source>
</evidence>
<feature type="transmembrane region" description="Helical" evidence="5">
    <location>
        <begin position="121"/>
        <end position="138"/>
    </location>
</feature>
<keyword evidence="4 5" id="KW-0472">Membrane</keyword>
<dbReference type="InterPro" id="IPR017452">
    <property type="entry name" value="GPCR_Rhodpsn_7TM"/>
</dbReference>
<dbReference type="CDD" id="cd00637">
    <property type="entry name" value="7tm_classA_rhodopsin-like"/>
    <property type="match status" value="1"/>
</dbReference>
<evidence type="ECO:0000256" key="1">
    <source>
        <dbReference type="ARBA" id="ARBA00004370"/>
    </source>
</evidence>
<dbReference type="PROSITE" id="PS00237">
    <property type="entry name" value="G_PROTEIN_RECEP_F1_1"/>
    <property type="match status" value="1"/>
</dbReference>
<dbReference type="GO" id="GO:0016020">
    <property type="term" value="C:membrane"/>
    <property type="evidence" value="ECO:0007669"/>
    <property type="project" value="UniProtKB-SubCell"/>
</dbReference>
<evidence type="ECO:0000313" key="8">
    <source>
        <dbReference type="Proteomes" id="UP001176961"/>
    </source>
</evidence>
<evidence type="ECO:0000313" key="7">
    <source>
        <dbReference type="EMBL" id="CAJ0606545.1"/>
    </source>
</evidence>
<feature type="transmembrane region" description="Helical" evidence="5">
    <location>
        <begin position="39"/>
        <end position="67"/>
    </location>
</feature>
<feature type="domain" description="G-protein coupled receptors family 1 profile" evidence="6">
    <location>
        <begin position="19"/>
        <end position="164"/>
    </location>
</feature>